<evidence type="ECO:0000313" key="2">
    <source>
        <dbReference type="EMBL" id="MDX2335468.1"/>
    </source>
</evidence>
<reference evidence="2 4" key="4">
    <citation type="journal article" date="2023" name="FEMS Microbes">
        <title>Whole genomes of deep-sea sponge-associated bacteria exhibit high novel natural product potential.</title>
        <authorList>
            <person name="Hesketh-Best P.J."/>
            <person name="January G.G."/>
            <person name="Koch M.J."/>
            <person name="Warburton P.J."/>
            <person name="Howell K.L."/>
            <person name="Upton M."/>
        </authorList>
    </citation>
    <scope>NUCLEOTIDE SEQUENCE [LARGE SCALE GENOMIC DNA]</scope>
    <source>
        <strain evidence="2 4">PC206-O</strain>
    </source>
</reference>
<accession>A0A1Z3U8B4</accession>
<evidence type="ECO:0000313" key="3">
    <source>
        <dbReference type="Proteomes" id="UP000197050"/>
    </source>
</evidence>
<dbReference type="EMBL" id="JAMYEC010000006">
    <property type="protein sequence ID" value="MDX2335468.1"/>
    <property type="molecule type" value="Genomic_DNA"/>
</dbReference>
<dbReference type="RefSeq" id="WP_066628090.1">
    <property type="nucleotide sequence ID" value="NZ_CP022048.2"/>
</dbReference>
<dbReference type="Proteomes" id="UP000197050">
    <property type="component" value="Chromosome"/>
</dbReference>
<reference evidence="1" key="2">
    <citation type="submission" date="2017-12" db="EMBL/GenBank/DDBJ databases">
        <title>FDA dAtabase for Regulatory Grade micrObial Sequences (FDA-ARGOS): Supporting development and validation of Infectious Disease Dx tests.</title>
        <authorList>
            <person name="Campos J."/>
            <person name="Goldberg B."/>
            <person name="Tallon L."/>
            <person name="Sadzewicz L."/>
            <person name="Sengamalay N."/>
            <person name="Ott S."/>
            <person name="Godinez A."/>
            <person name="Nagaraj S."/>
            <person name="Vavikolanu K."/>
            <person name="Vyas G."/>
            <person name="Nadendla S."/>
            <person name="Aluvathingal J."/>
            <person name="Geyer C."/>
            <person name="Nandy P."/>
            <person name="Hobson J."/>
            <person name="Sichtig H."/>
        </authorList>
    </citation>
    <scope>NUCLEOTIDE SEQUENCE</scope>
    <source>
        <strain evidence="1">FDAARGOS_289</strain>
    </source>
</reference>
<evidence type="ECO:0000313" key="1">
    <source>
        <dbReference type="EMBL" id="ASE39204.1"/>
    </source>
</evidence>
<protein>
    <submittedName>
        <fullName evidence="1">Uncharacterized protein</fullName>
    </submittedName>
</protein>
<proteinExistence type="predicted"/>
<name>A0A1Z3U8B4_BREVE</name>
<gene>
    <name evidence="1" type="ORF">CEP68_06625</name>
    <name evidence="2" type="ORF">NJD11_11030</name>
</gene>
<organism evidence="1 3">
    <name type="scientific">Brevundimonas vesicularis</name>
    <name type="common">Pseudomonas vesicularis</name>
    <dbReference type="NCBI Taxonomy" id="41276"/>
    <lineage>
        <taxon>Bacteria</taxon>
        <taxon>Pseudomonadati</taxon>
        <taxon>Pseudomonadota</taxon>
        <taxon>Alphaproteobacteria</taxon>
        <taxon>Caulobacterales</taxon>
        <taxon>Caulobacteraceae</taxon>
        <taxon>Brevundimonas</taxon>
    </lineage>
</organism>
<dbReference type="GeneID" id="34015807"/>
<dbReference type="EMBL" id="CP022048">
    <property type="protein sequence ID" value="ASE39204.1"/>
    <property type="molecule type" value="Genomic_DNA"/>
</dbReference>
<dbReference type="KEGG" id="bvc:CEP68_06625"/>
<dbReference type="AlphaFoldDB" id="A0A1Z3U8B4"/>
<dbReference type="Proteomes" id="UP001272940">
    <property type="component" value="Unassembled WGS sequence"/>
</dbReference>
<reference evidence="3" key="1">
    <citation type="submission" date="2017-06" db="EMBL/GenBank/DDBJ databases">
        <title>FDA dAtabase for Regulatory Grade micrObial Sequences (FDA-ARGOS): Supporting development and validation of Infectious Disease Dx tests.</title>
        <authorList>
            <person name="Minogue T."/>
            <person name="Wolcott M."/>
            <person name="Wasieloski L."/>
            <person name="Aguilar W."/>
            <person name="Moore D."/>
            <person name="Tallon L."/>
            <person name="Sadzewicz L."/>
            <person name="Sengamalay N."/>
            <person name="Ott S."/>
            <person name="Godinez A."/>
            <person name="Nagaraj S."/>
            <person name="Nadendla S."/>
            <person name="Geyer C."/>
            <person name="Sichtig H."/>
        </authorList>
    </citation>
    <scope>NUCLEOTIDE SEQUENCE [LARGE SCALE GENOMIC DNA]</scope>
    <source>
        <strain evidence="3">FDAARGOS_289</strain>
    </source>
</reference>
<reference evidence="2" key="3">
    <citation type="submission" date="2022-06" db="EMBL/GenBank/DDBJ databases">
        <authorList>
            <person name="Hesketh-Best P.J."/>
            <person name="Koch M.J."/>
        </authorList>
    </citation>
    <scope>NUCLEOTIDE SEQUENCE</scope>
    <source>
        <strain evidence="2">PC206-O</strain>
    </source>
</reference>
<keyword evidence="4" id="KW-1185">Reference proteome</keyword>
<evidence type="ECO:0000313" key="4">
    <source>
        <dbReference type="Proteomes" id="UP001272940"/>
    </source>
</evidence>
<sequence>MAGLSKLVVGVDVPWVTSWSGEEITSAAPCRTVGGRLALMQASALGSGKPQYSKNHLVRQRLTVARMLCPMCGEPTEDSDRWTQIAARRCAGQLRARGGQVRADIADDRVMIDAGSIAPLHRRCVDRSMKYCPHLRASDDVMVMRFPREWIVLPLLVKAETGPGVAVAFLQLCGVTQTIDRRWRAEGLTRV</sequence>